<sequence>MTVEQKRHHLRAAKTAKQDEFYTQLTDIEKELKHYRHHFAGKTVYLNCDDPRVSNFFHYFSYNFEPLGLKKLIATCYKSQNADLFSQNDSEEAVYLQYEGDKNGNSVPDPDEIGIRPLKGDGDFRSREAIDLLKQADIVVTNPPFSLFREYLAQLVEHDKKFIVIGNHNAITYKEIFPLIQANKLWLGHNNGHMEFRVPDYYEARETRYWVDENGQKWRSMGNACWFTNLDIRKRHEDLILYKSFDPTLYPRYDNYDAIEVSRTEDIPTDYSGTMGVPITFLQKHNPEQFEILGLARRPSGTRRRPIQHKLRSARTAHARWSRN</sequence>
<evidence type="ECO:0000313" key="1">
    <source>
        <dbReference type="EMBL" id="MDP9821036.1"/>
    </source>
</evidence>
<gene>
    <name evidence="1" type="ORF">J2S59_000845</name>
</gene>
<name>A0ABT9NKT3_9ACTN</name>
<dbReference type="PROSITE" id="PS00092">
    <property type="entry name" value="N6_MTASE"/>
    <property type="match status" value="1"/>
</dbReference>
<evidence type="ECO:0000313" key="2">
    <source>
        <dbReference type="Proteomes" id="UP001240447"/>
    </source>
</evidence>
<dbReference type="InterPro" id="IPR025247">
    <property type="entry name" value="EcoRI-like_methylase"/>
</dbReference>
<accession>A0ABT9NKT3</accession>
<dbReference type="Pfam" id="PF13651">
    <property type="entry name" value="EcoRI_methylase"/>
    <property type="match status" value="1"/>
</dbReference>
<dbReference type="InterPro" id="IPR002052">
    <property type="entry name" value="DNA_methylase_N6_adenine_CS"/>
</dbReference>
<evidence type="ECO:0008006" key="3">
    <source>
        <dbReference type="Google" id="ProtNLM"/>
    </source>
</evidence>
<dbReference type="RefSeq" id="WP_220138389.1">
    <property type="nucleotide sequence ID" value="NZ_CCXJ01000216.1"/>
</dbReference>
<keyword evidence="2" id="KW-1185">Reference proteome</keyword>
<proteinExistence type="predicted"/>
<reference evidence="1 2" key="1">
    <citation type="submission" date="2023-07" db="EMBL/GenBank/DDBJ databases">
        <title>Sequencing the genomes of 1000 actinobacteria strains.</title>
        <authorList>
            <person name="Klenk H.-P."/>
        </authorList>
    </citation>
    <scope>NUCLEOTIDE SEQUENCE [LARGE SCALE GENOMIC DNA]</scope>
    <source>
        <strain evidence="1 2">GD13</strain>
    </source>
</reference>
<organism evidence="1 2">
    <name type="scientific">Nocardioides massiliensis</name>
    <dbReference type="NCBI Taxonomy" id="1325935"/>
    <lineage>
        <taxon>Bacteria</taxon>
        <taxon>Bacillati</taxon>
        <taxon>Actinomycetota</taxon>
        <taxon>Actinomycetes</taxon>
        <taxon>Propionibacteriales</taxon>
        <taxon>Nocardioidaceae</taxon>
        <taxon>Nocardioides</taxon>
    </lineage>
</organism>
<dbReference type="Proteomes" id="UP001240447">
    <property type="component" value="Unassembled WGS sequence"/>
</dbReference>
<comment type="caution">
    <text evidence="1">The sequence shown here is derived from an EMBL/GenBank/DDBJ whole genome shotgun (WGS) entry which is preliminary data.</text>
</comment>
<protein>
    <recommendedName>
        <fullName evidence="3">Modification methylase</fullName>
    </recommendedName>
</protein>
<dbReference type="EMBL" id="JAUSQM010000001">
    <property type="protein sequence ID" value="MDP9821036.1"/>
    <property type="molecule type" value="Genomic_DNA"/>
</dbReference>